<proteinExistence type="inferred from homology"/>
<keyword evidence="7" id="KW-0564">Palmitate</keyword>
<sequence length="321" mass="32391">MKKTISGLLALSLLCSMLAACSGSGETSSASESGAPASTAPVSSETPSDPSSEETSPEDAGAMSGAITVISRESGSGTRGAFIELFGVEVKDDAGNKSDTTTPEAIEVNSTNAVLTGVAADKNAIGYVSLGSLGDTVKALDIDGAKASAENVASGTYKVARPFNIATKGEASGLAKDFIDFILSAEGQAVVEESGYIKVGEPAPFAGSKPEGKLVIAGSSSVTPVMEKLKEAYLAINSAATIEIQQSDSTAGMQAALDGTCDIGMASRELKDTETAELSGIQIALDGIAVVVNTENPLTALSSENVKGIYTGGITDWSDVK</sequence>
<evidence type="ECO:0000313" key="13">
    <source>
        <dbReference type="Proteomes" id="UP000294682"/>
    </source>
</evidence>
<evidence type="ECO:0000313" key="12">
    <source>
        <dbReference type="EMBL" id="TCL44724.1"/>
    </source>
</evidence>
<dbReference type="EMBL" id="SLUK01000002">
    <property type="protein sequence ID" value="TCL44724.1"/>
    <property type="molecule type" value="Genomic_DNA"/>
</dbReference>
<keyword evidence="6 10" id="KW-0732">Signal</keyword>
<keyword evidence="8" id="KW-0449">Lipoprotein</keyword>
<dbReference type="GO" id="GO:0005886">
    <property type="term" value="C:plasma membrane"/>
    <property type="evidence" value="ECO:0007669"/>
    <property type="project" value="UniProtKB-SubCell"/>
</dbReference>
<feature type="domain" description="PBP" evidence="11">
    <location>
        <begin position="63"/>
        <end position="186"/>
    </location>
</feature>
<keyword evidence="5" id="KW-0813">Transport</keyword>
<comment type="similarity">
    <text evidence="3">Belongs to the PstS family.</text>
</comment>
<comment type="subcellular location">
    <subcellularLocation>
        <location evidence="2">Cell membrane</location>
        <topology evidence="2">Lipid-anchor</topology>
    </subcellularLocation>
</comment>
<feature type="compositionally biased region" description="Low complexity" evidence="9">
    <location>
        <begin position="25"/>
        <end position="50"/>
    </location>
</feature>
<evidence type="ECO:0000256" key="7">
    <source>
        <dbReference type="ARBA" id="ARBA00023139"/>
    </source>
</evidence>
<evidence type="ECO:0000256" key="6">
    <source>
        <dbReference type="ARBA" id="ARBA00022729"/>
    </source>
</evidence>
<evidence type="ECO:0000256" key="4">
    <source>
        <dbReference type="ARBA" id="ARBA00011529"/>
    </source>
</evidence>
<dbReference type="RefSeq" id="WP_286168283.1">
    <property type="nucleotide sequence ID" value="NZ_SLUK01000002.1"/>
</dbReference>
<evidence type="ECO:0000256" key="3">
    <source>
        <dbReference type="ARBA" id="ARBA00008725"/>
    </source>
</evidence>
<dbReference type="GO" id="GO:0006817">
    <property type="term" value="P:phosphate ion transport"/>
    <property type="evidence" value="ECO:0007669"/>
    <property type="project" value="UniProtKB-KW"/>
</dbReference>
<evidence type="ECO:0000256" key="10">
    <source>
        <dbReference type="SAM" id="SignalP"/>
    </source>
</evidence>
<dbReference type="PROSITE" id="PS51257">
    <property type="entry name" value="PROKAR_LIPOPROTEIN"/>
    <property type="match status" value="1"/>
</dbReference>
<dbReference type="Pfam" id="PF12849">
    <property type="entry name" value="PBP_like_2"/>
    <property type="match status" value="2"/>
</dbReference>
<keyword evidence="5" id="KW-0592">Phosphate transport</keyword>
<dbReference type="PANTHER" id="PTHR30570">
    <property type="entry name" value="PERIPLASMIC PHOSPHATE BINDING COMPONENT OF PHOSPHATE ABC TRANSPORTER"/>
    <property type="match status" value="1"/>
</dbReference>
<reference evidence="12 13" key="1">
    <citation type="submission" date="2019-03" db="EMBL/GenBank/DDBJ databases">
        <title>Genomic Encyclopedia of Type Strains, Phase IV (KMG-IV): sequencing the most valuable type-strain genomes for metagenomic binning, comparative biology and taxonomic classification.</title>
        <authorList>
            <person name="Goeker M."/>
        </authorList>
    </citation>
    <scope>NUCLEOTIDE SEQUENCE [LARGE SCALE GENOMIC DNA]</scope>
    <source>
        <strain evidence="12 13">DSM 100433</strain>
    </source>
</reference>
<organism evidence="12 13">
    <name type="scientific">Harryflintia acetispora</name>
    <dbReference type="NCBI Taxonomy" id="1849041"/>
    <lineage>
        <taxon>Bacteria</taxon>
        <taxon>Bacillati</taxon>
        <taxon>Bacillota</taxon>
        <taxon>Clostridia</taxon>
        <taxon>Eubacteriales</taxon>
        <taxon>Oscillospiraceae</taxon>
        <taxon>Harryflintia</taxon>
    </lineage>
</organism>
<evidence type="ECO:0000259" key="11">
    <source>
        <dbReference type="Pfam" id="PF12849"/>
    </source>
</evidence>
<dbReference type="AlphaFoldDB" id="A0A9X8ULD3"/>
<comment type="function">
    <text evidence="1">Part of the ABC transporter complex PstSACB involved in phosphate import.</text>
</comment>
<dbReference type="InterPro" id="IPR024370">
    <property type="entry name" value="PBP_domain"/>
</dbReference>
<name>A0A9X8ULD3_9FIRM</name>
<comment type="caution">
    <text evidence="12">The sequence shown here is derived from an EMBL/GenBank/DDBJ whole genome shotgun (WGS) entry which is preliminary data.</text>
</comment>
<feature type="domain" description="PBP" evidence="11">
    <location>
        <begin position="207"/>
        <end position="319"/>
    </location>
</feature>
<evidence type="ECO:0000256" key="5">
    <source>
        <dbReference type="ARBA" id="ARBA00022592"/>
    </source>
</evidence>
<accession>A0A9X8ULD3</accession>
<gene>
    <name evidence="12" type="ORF">EDD78_102350</name>
</gene>
<evidence type="ECO:0000256" key="2">
    <source>
        <dbReference type="ARBA" id="ARBA00004193"/>
    </source>
</evidence>
<feature type="chain" id="PRO_5040867282" evidence="10">
    <location>
        <begin position="20"/>
        <end position="321"/>
    </location>
</feature>
<dbReference type="Gene3D" id="3.40.190.10">
    <property type="entry name" value="Periplasmic binding protein-like II"/>
    <property type="match status" value="2"/>
</dbReference>
<evidence type="ECO:0000256" key="1">
    <source>
        <dbReference type="ARBA" id="ARBA00002841"/>
    </source>
</evidence>
<evidence type="ECO:0000256" key="9">
    <source>
        <dbReference type="SAM" id="MobiDB-lite"/>
    </source>
</evidence>
<dbReference type="InterPro" id="IPR050811">
    <property type="entry name" value="Phosphate_ABC_transporter"/>
</dbReference>
<evidence type="ECO:0000256" key="8">
    <source>
        <dbReference type="ARBA" id="ARBA00023288"/>
    </source>
</evidence>
<dbReference type="SUPFAM" id="SSF53850">
    <property type="entry name" value="Periplasmic binding protein-like II"/>
    <property type="match status" value="2"/>
</dbReference>
<comment type="subunit">
    <text evidence="4">The complex is composed of two ATP-binding proteins (PstB), two transmembrane proteins (PstC and PstA) and a solute-binding protein (PstS).</text>
</comment>
<feature type="region of interest" description="Disordered" evidence="9">
    <location>
        <begin position="25"/>
        <end position="62"/>
    </location>
</feature>
<feature type="signal peptide" evidence="10">
    <location>
        <begin position="1"/>
        <end position="19"/>
    </location>
</feature>
<protein>
    <submittedName>
        <fullName evidence="12">Phosphate transport system substrate-binding protein</fullName>
    </submittedName>
</protein>
<dbReference type="PANTHER" id="PTHR30570:SF1">
    <property type="entry name" value="PHOSPHATE-BINDING PROTEIN PSTS"/>
    <property type="match status" value="1"/>
</dbReference>
<keyword evidence="13" id="KW-1185">Reference proteome</keyword>
<dbReference type="Proteomes" id="UP000294682">
    <property type="component" value="Unassembled WGS sequence"/>
</dbReference>